<dbReference type="AlphaFoldDB" id="A0A1S3Z7X4"/>
<feature type="domain" description="Retrotransposon gag" evidence="2">
    <location>
        <begin position="16"/>
        <end position="96"/>
    </location>
</feature>
<dbReference type="RefSeq" id="XP_016460491.1">
    <property type="nucleotide sequence ID" value="XM_016605005.1"/>
</dbReference>
<proteinExistence type="predicted"/>
<feature type="compositionally biased region" description="Basic and acidic residues" evidence="1">
    <location>
        <begin position="156"/>
        <end position="166"/>
    </location>
</feature>
<gene>
    <name evidence="3" type="primary">LOC107783975</name>
</gene>
<evidence type="ECO:0000259" key="2">
    <source>
        <dbReference type="Pfam" id="PF03732"/>
    </source>
</evidence>
<dbReference type="PaxDb" id="4097-A0A1S3Z7X4"/>
<accession>A0A1S3Z7X4</accession>
<feature type="region of interest" description="Disordered" evidence="1">
    <location>
        <begin position="129"/>
        <end position="179"/>
    </location>
</feature>
<dbReference type="KEGG" id="nta:107783975"/>
<reference evidence="3" key="1">
    <citation type="submission" date="2025-08" db="UniProtKB">
        <authorList>
            <consortium name="RefSeq"/>
        </authorList>
    </citation>
    <scope>IDENTIFICATION</scope>
</reference>
<dbReference type="PANTHER" id="PTHR33223:SF11">
    <property type="entry name" value="ELEMENT PROTEIN, PUTATIVE-RELATED"/>
    <property type="match status" value="1"/>
</dbReference>
<dbReference type="PANTHER" id="PTHR33223">
    <property type="entry name" value="CCHC-TYPE DOMAIN-CONTAINING PROTEIN"/>
    <property type="match status" value="1"/>
</dbReference>
<dbReference type="InterPro" id="IPR005162">
    <property type="entry name" value="Retrotrans_gag_dom"/>
</dbReference>
<evidence type="ECO:0000313" key="3">
    <source>
        <dbReference type="RefSeq" id="XP_016460491.1"/>
    </source>
</evidence>
<name>A0A1S3Z7X4_TOBAC</name>
<evidence type="ECO:0000256" key="1">
    <source>
        <dbReference type="SAM" id="MobiDB-lite"/>
    </source>
</evidence>
<sequence>MLLKKFEETLSKGEMIWYHNLPLNSIDSFAMLADAFVKAHARAIKVETRKSNLSKVKQRDNEMLREFVSRFQMKQMDLPPVADDWVVQAFTQGLNPRSSLASHQLKQNLVEYLVVTWANVHNRPKRVVDHESRPVRDRYQPYGVDRRGNGFGRNSTKNERRNDRGPNSRGLMSKNGFDRPLGGGEAMRLSEYDFNVDASNIVSAIRRIKETKWPRPLQFDPT</sequence>
<organism evidence="3">
    <name type="scientific">Nicotiana tabacum</name>
    <name type="common">Common tobacco</name>
    <dbReference type="NCBI Taxonomy" id="4097"/>
    <lineage>
        <taxon>Eukaryota</taxon>
        <taxon>Viridiplantae</taxon>
        <taxon>Streptophyta</taxon>
        <taxon>Embryophyta</taxon>
        <taxon>Tracheophyta</taxon>
        <taxon>Spermatophyta</taxon>
        <taxon>Magnoliopsida</taxon>
        <taxon>eudicotyledons</taxon>
        <taxon>Gunneridae</taxon>
        <taxon>Pentapetalae</taxon>
        <taxon>asterids</taxon>
        <taxon>lamiids</taxon>
        <taxon>Solanales</taxon>
        <taxon>Solanaceae</taxon>
        <taxon>Nicotianoideae</taxon>
        <taxon>Nicotianeae</taxon>
        <taxon>Nicotiana</taxon>
    </lineage>
</organism>
<dbReference type="OrthoDB" id="1737504at2759"/>
<dbReference type="Pfam" id="PF03732">
    <property type="entry name" value="Retrotrans_gag"/>
    <property type="match status" value="1"/>
</dbReference>
<protein>
    <recommendedName>
        <fullName evidence="2">Retrotransposon gag domain-containing protein</fullName>
    </recommendedName>
</protein>
<feature type="compositionally biased region" description="Basic and acidic residues" evidence="1">
    <location>
        <begin position="129"/>
        <end position="148"/>
    </location>
</feature>